<keyword evidence="3" id="KW-0378">Hydrolase</keyword>
<feature type="domain" description="Glycoside hydrolase family 2 catalytic" evidence="2">
    <location>
        <begin position="111"/>
        <end position="180"/>
    </location>
</feature>
<dbReference type="AlphaFoldDB" id="A0A2P8FY00"/>
<proteinExistence type="predicted"/>
<dbReference type="GO" id="GO:0004553">
    <property type="term" value="F:hydrolase activity, hydrolyzing O-glycosyl compounds"/>
    <property type="evidence" value="ECO:0007669"/>
    <property type="project" value="InterPro"/>
</dbReference>
<dbReference type="Gene3D" id="3.20.20.80">
    <property type="entry name" value="Glycosidases"/>
    <property type="match status" value="1"/>
</dbReference>
<dbReference type="EMBL" id="PYAS01000009">
    <property type="protein sequence ID" value="PSL26525.1"/>
    <property type="molecule type" value="Genomic_DNA"/>
</dbReference>
<dbReference type="PANTHER" id="PTHR42732:SF1">
    <property type="entry name" value="BETA-MANNOSIDASE"/>
    <property type="match status" value="1"/>
</dbReference>
<protein>
    <submittedName>
        <fullName evidence="3">Glycosyl hydrolase family 2</fullName>
    </submittedName>
</protein>
<evidence type="ECO:0000256" key="1">
    <source>
        <dbReference type="SAM" id="SignalP"/>
    </source>
</evidence>
<sequence>MFTRIHSLLLLALTLSTFLSGCLREKQPDRSAKVYIEHQDGKYTLVRNGKPYSIRGAGGESHFRKLREAGGNTLRTWDTTHLAQILDSAQMQGLAVIVGLPIPNSGDISFYNNPEITTTRYRALLSLIKRFRNHPAVLMWCLGNELDFPYKWTYGDFYDSFNELTDMIHREDPDHPVTTTILNFNPKYIFNIGLRCDIDVISFNIFSNLPLLRKDLDDLAWFWKGPYMLLEWGINGPWQGTEQTAWGAYIEDTSKKKADIYQERYRQHMPLADPRFLGACVFFWGNKQETTHTWFSIFDENGHASEAVGAMQDIWTGQSSPVTYPEIKYMLLNNQGARDNILLNPSASASAEVLLFKGHDRIRSIRWQVFREDWYRENRINSTKKLLPITTAENSGQNLRLSFSVPQEEGPYRLFATIYDHAGNFASCNTPFYVVSPP</sequence>
<feature type="signal peptide" evidence="1">
    <location>
        <begin position="1"/>
        <end position="21"/>
    </location>
</feature>
<evidence type="ECO:0000259" key="2">
    <source>
        <dbReference type="Pfam" id="PF02836"/>
    </source>
</evidence>
<dbReference type="Proteomes" id="UP000241964">
    <property type="component" value="Unassembled WGS sequence"/>
</dbReference>
<comment type="caution">
    <text evidence="3">The sequence shown here is derived from an EMBL/GenBank/DDBJ whole genome shotgun (WGS) entry which is preliminary data.</text>
</comment>
<organism evidence="3 4">
    <name type="scientific">Dyadobacter jiangsuensis</name>
    <dbReference type="NCBI Taxonomy" id="1591085"/>
    <lineage>
        <taxon>Bacteria</taxon>
        <taxon>Pseudomonadati</taxon>
        <taxon>Bacteroidota</taxon>
        <taxon>Cytophagia</taxon>
        <taxon>Cytophagales</taxon>
        <taxon>Spirosomataceae</taxon>
        <taxon>Dyadobacter</taxon>
    </lineage>
</organism>
<gene>
    <name evidence="3" type="ORF">CLV60_10916</name>
</gene>
<dbReference type="InterPro" id="IPR006103">
    <property type="entry name" value="Glyco_hydro_2_cat"/>
</dbReference>
<dbReference type="SUPFAM" id="SSF51445">
    <property type="entry name" value="(Trans)glycosidases"/>
    <property type="match status" value="1"/>
</dbReference>
<reference evidence="3 4" key="1">
    <citation type="submission" date="2018-03" db="EMBL/GenBank/DDBJ databases">
        <title>Genomic Encyclopedia of Archaeal and Bacterial Type Strains, Phase II (KMG-II): from individual species to whole genera.</title>
        <authorList>
            <person name="Goeker M."/>
        </authorList>
    </citation>
    <scope>NUCLEOTIDE SEQUENCE [LARGE SCALE GENOMIC DNA]</scope>
    <source>
        <strain evidence="3 4">DSM 29057</strain>
    </source>
</reference>
<keyword evidence="4" id="KW-1185">Reference proteome</keyword>
<accession>A0A2P8FY00</accession>
<evidence type="ECO:0000313" key="3">
    <source>
        <dbReference type="EMBL" id="PSL26525.1"/>
    </source>
</evidence>
<evidence type="ECO:0000313" key="4">
    <source>
        <dbReference type="Proteomes" id="UP000241964"/>
    </source>
</evidence>
<dbReference type="InterPro" id="IPR017853">
    <property type="entry name" value="GH"/>
</dbReference>
<dbReference type="GO" id="GO:0005975">
    <property type="term" value="P:carbohydrate metabolic process"/>
    <property type="evidence" value="ECO:0007669"/>
    <property type="project" value="InterPro"/>
</dbReference>
<dbReference type="InterPro" id="IPR051913">
    <property type="entry name" value="GH2_Domain-Containing"/>
</dbReference>
<feature type="chain" id="PRO_5015151803" evidence="1">
    <location>
        <begin position="22"/>
        <end position="438"/>
    </location>
</feature>
<keyword evidence="1" id="KW-0732">Signal</keyword>
<dbReference type="PROSITE" id="PS51257">
    <property type="entry name" value="PROKAR_LIPOPROTEIN"/>
    <property type="match status" value="1"/>
</dbReference>
<dbReference type="PANTHER" id="PTHR42732">
    <property type="entry name" value="BETA-GALACTOSIDASE"/>
    <property type="match status" value="1"/>
</dbReference>
<name>A0A2P8FY00_9BACT</name>
<dbReference type="Pfam" id="PF02836">
    <property type="entry name" value="Glyco_hydro_2_C"/>
    <property type="match status" value="1"/>
</dbReference>